<proteinExistence type="predicted"/>
<dbReference type="KEGG" id="lgi:LOTGIDRAFT_235712"/>
<feature type="compositionally biased region" description="Basic residues" evidence="1">
    <location>
        <begin position="609"/>
        <end position="619"/>
    </location>
</feature>
<feature type="compositionally biased region" description="Basic and acidic residues" evidence="1">
    <location>
        <begin position="416"/>
        <end position="426"/>
    </location>
</feature>
<keyword evidence="3" id="KW-1185">Reference proteome</keyword>
<dbReference type="Proteomes" id="UP000030746">
    <property type="component" value="Unassembled WGS sequence"/>
</dbReference>
<dbReference type="GeneID" id="20249941"/>
<feature type="region of interest" description="Disordered" evidence="1">
    <location>
        <begin position="416"/>
        <end position="488"/>
    </location>
</feature>
<evidence type="ECO:0000313" key="3">
    <source>
        <dbReference type="Proteomes" id="UP000030746"/>
    </source>
</evidence>
<dbReference type="CTD" id="20249941"/>
<dbReference type="RefSeq" id="XP_009063477.1">
    <property type="nucleotide sequence ID" value="XM_009065229.1"/>
</dbReference>
<feature type="region of interest" description="Disordered" evidence="1">
    <location>
        <begin position="571"/>
        <end position="619"/>
    </location>
</feature>
<sequence>MPSIDVKEKKWYIRLISCFKRQERNDSEDRDKSVFFFKDEFELRLHEENLLYRRSGCNDHPVLNIGIGLTTGDLGGKPSNYRYYGNYRHPGKHLFIHPGFKQVTEEVYYDEPIIDGLPATLWLECIEPTLDILSSLSLLKHRKSNLVMMKPRPTKSDSHYSRHGDSIIGVVEMLSRRLSSALNRPLGEIQDTDGDDNADITHRHPNRRRHEREERVMLNINQYSNHEDAEIEEEERVLLNINQYSNHEDAEIEEEERVLLNINQYSNHEDAEIEEEERVLLNINQYSNHEDAEIEEEERVLLNINQYRNHEDAEIEEEERVLLNINQYSNHEDAEIEEDERVLLNINQYSNHEDAEIEEDERVLLNINQYSNHEDAEIEEDERVLLNINQYSNHEDAEIEEEERVLLNINQSANHDDDVTEVRRESSSSVQQDNLNPDISPLLQQDDDDDDDAVSVGQRESSLSVQQDNLNPGISTVVHQDDGDDLGVYQCESNSSVQRDNLSPEIPAMAQQDEDDDNDDIGGDDTAAGQRELSVQHDNLNPDILEVVLSDDDVDGDFVLEDLESLDEWELPAKYNPTSRDSDREEERENSIERNTATGDSCSVQNLSRSRKKSKRKRAIKPHPHLYFWKPEIRQFEKMELRNYSINTLMLFKCGVKYYFQENDKNNEKELCNRLTYLSRMDFFTRRLILSSTEDFFNRSPTQEITSQEIENARRFLQLKGISPKYGACQLSEAPEAICIESPTPDEGFFRRKMNNVRRFFSRPRVERN</sequence>
<dbReference type="OrthoDB" id="6137831at2759"/>
<organism evidence="2 3">
    <name type="scientific">Lottia gigantea</name>
    <name type="common">Giant owl limpet</name>
    <dbReference type="NCBI Taxonomy" id="225164"/>
    <lineage>
        <taxon>Eukaryota</taxon>
        <taxon>Metazoa</taxon>
        <taxon>Spiralia</taxon>
        <taxon>Lophotrochozoa</taxon>
        <taxon>Mollusca</taxon>
        <taxon>Gastropoda</taxon>
        <taxon>Patellogastropoda</taxon>
        <taxon>Lottioidea</taxon>
        <taxon>Lottiidae</taxon>
        <taxon>Lottia</taxon>
    </lineage>
</organism>
<evidence type="ECO:0000256" key="1">
    <source>
        <dbReference type="SAM" id="MobiDB-lite"/>
    </source>
</evidence>
<feature type="compositionally biased region" description="Basic and acidic residues" evidence="1">
    <location>
        <begin position="580"/>
        <end position="592"/>
    </location>
</feature>
<dbReference type="EMBL" id="KB203251">
    <property type="protein sequence ID" value="ESO85743.1"/>
    <property type="molecule type" value="Genomic_DNA"/>
</dbReference>
<reference evidence="2 3" key="1">
    <citation type="journal article" date="2013" name="Nature">
        <title>Insights into bilaterian evolution from three spiralian genomes.</title>
        <authorList>
            <person name="Simakov O."/>
            <person name="Marletaz F."/>
            <person name="Cho S.J."/>
            <person name="Edsinger-Gonzales E."/>
            <person name="Havlak P."/>
            <person name="Hellsten U."/>
            <person name="Kuo D.H."/>
            <person name="Larsson T."/>
            <person name="Lv J."/>
            <person name="Arendt D."/>
            <person name="Savage R."/>
            <person name="Osoegawa K."/>
            <person name="de Jong P."/>
            <person name="Grimwood J."/>
            <person name="Chapman J.A."/>
            <person name="Shapiro H."/>
            <person name="Aerts A."/>
            <person name="Otillar R.P."/>
            <person name="Terry A.Y."/>
            <person name="Boore J.L."/>
            <person name="Grigoriev I.V."/>
            <person name="Lindberg D.R."/>
            <person name="Seaver E.C."/>
            <person name="Weisblat D.A."/>
            <person name="Putnam N.H."/>
            <person name="Rokhsar D.S."/>
        </authorList>
    </citation>
    <scope>NUCLEOTIDE SEQUENCE [LARGE SCALE GENOMIC DNA]</scope>
</reference>
<feature type="region of interest" description="Disordered" evidence="1">
    <location>
        <begin position="186"/>
        <end position="210"/>
    </location>
</feature>
<feature type="compositionally biased region" description="Polar residues" evidence="1">
    <location>
        <begin position="596"/>
        <end position="607"/>
    </location>
</feature>
<dbReference type="HOGENOM" id="CLU_363406_0_0_1"/>
<dbReference type="OMA" id="DHADHKD"/>
<feature type="compositionally biased region" description="Polar residues" evidence="1">
    <location>
        <begin position="458"/>
        <end position="478"/>
    </location>
</feature>
<evidence type="ECO:0000313" key="2">
    <source>
        <dbReference type="EMBL" id="ESO85743.1"/>
    </source>
</evidence>
<protein>
    <submittedName>
        <fullName evidence="2">Uncharacterized protein</fullName>
    </submittedName>
</protein>
<dbReference type="AlphaFoldDB" id="V3Z4W4"/>
<gene>
    <name evidence="2" type="ORF">LOTGIDRAFT_235712</name>
</gene>
<name>V3Z4W4_LOTGI</name>
<accession>V3Z4W4</accession>